<dbReference type="Proteomes" id="UP000509782">
    <property type="component" value="Chromosome"/>
</dbReference>
<feature type="signal peptide" evidence="2">
    <location>
        <begin position="1"/>
        <end position="20"/>
    </location>
</feature>
<evidence type="ECO:0000313" key="6">
    <source>
        <dbReference type="Proteomes" id="UP001446337"/>
    </source>
</evidence>
<dbReference type="GeneID" id="92845206"/>
<feature type="compositionally biased region" description="Low complexity" evidence="1">
    <location>
        <begin position="29"/>
        <end position="47"/>
    </location>
</feature>
<protein>
    <recommendedName>
        <fullName evidence="7">Lipoprotein</fullName>
    </recommendedName>
</protein>
<evidence type="ECO:0008006" key="7">
    <source>
        <dbReference type="Google" id="ProtNLM"/>
    </source>
</evidence>
<organism evidence="3 5">
    <name type="scientific">Achromobacter denitrificans</name>
    <name type="common">Alcaligenes denitrificans</name>
    <dbReference type="NCBI Taxonomy" id="32002"/>
    <lineage>
        <taxon>Bacteria</taxon>
        <taxon>Pseudomonadati</taxon>
        <taxon>Pseudomonadota</taxon>
        <taxon>Betaproteobacteria</taxon>
        <taxon>Burkholderiales</taxon>
        <taxon>Alcaligenaceae</taxon>
        <taxon>Achromobacter</taxon>
    </lineage>
</organism>
<sequence>MSIQSLGRFGAALFVAALVAGCSSTSSPGKSESQTSGGSGGSASRVSAECKANRSKCLYKGAYESGERDYAEAEARRLNLAEVERLRRAFGR</sequence>
<evidence type="ECO:0000256" key="2">
    <source>
        <dbReference type="SAM" id="SignalP"/>
    </source>
</evidence>
<dbReference type="AlphaFoldDB" id="A0A427WS96"/>
<evidence type="ECO:0000313" key="4">
    <source>
        <dbReference type="EMBL" id="XAN19577.1"/>
    </source>
</evidence>
<accession>A0A427WS96</accession>
<keyword evidence="2" id="KW-0732">Signal</keyword>
<reference evidence="3 5" key="1">
    <citation type="submission" date="2020-05" db="EMBL/GenBank/DDBJ databases">
        <title>FDA dAtabase for Regulatory Grade micrObial Sequences (FDA-ARGOS): Supporting development and validation of Infectious Disease Dx tests.</title>
        <authorList>
            <person name="Sproer C."/>
            <person name="Gronow S."/>
            <person name="Severitt S."/>
            <person name="Schroder I."/>
            <person name="Tallon L."/>
            <person name="Sadzewicz L."/>
            <person name="Zhao X."/>
            <person name="Vavikolanu K."/>
            <person name="Mehta A."/>
            <person name="Aluvathingal J."/>
            <person name="Nadendla S."/>
            <person name="Myers T."/>
            <person name="Yan Y."/>
            <person name="Sichtig H."/>
        </authorList>
    </citation>
    <scope>NUCLEOTIDE SEQUENCE [LARGE SCALE GENOMIC DNA]</scope>
    <source>
        <strain evidence="3 5">FDAARGOS_787</strain>
    </source>
</reference>
<reference evidence="4 6" key="2">
    <citation type="submission" date="2024-05" db="EMBL/GenBank/DDBJ databases">
        <title>Achromobacter denitrificans. BP1, complete genome.</title>
        <authorList>
            <person name="Zhang B."/>
        </authorList>
    </citation>
    <scope>NUCLEOTIDE SEQUENCE [LARGE SCALE GENOMIC DNA]</scope>
    <source>
        <strain evidence="4 6">BP1</strain>
    </source>
</reference>
<dbReference type="EMBL" id="CP154792">
    <property type="protein sequence ID" value="XAN19577.1"/>
    <property type="molecule type" value="Genomic_DNA"/>
</dbReference>
<dbReference type="EMBL" id="CP054569">
    <property type="protein sequence ID" value="QKQ46266.1"/>
    <property type="molecule type" value="Genomic_DNA"/>
</dbReference>
<keyword evidence="6" id="KW-1185">Reference proteome</keyword>
<name>A0A427WS96_ACHDE</name>
<proteinExistence type="predicted"/>
<gene>
    <name evidence="4" type="ORF">AAIK43_16410</name>
    <name evidence="3" type="ORF">FOC81_06020</name>
</gene>
<dbReference type="Proteomes" id="UP001446337">
    <property type="component" value="Chromosome"/>
</dbReference>
<dbReference type="RefSeq" id="WP_062681352.1">
    <property type="nucleotide sequence ID" value="NZ_BLWG01000780.1"/>
</dbReference>
<feature type="region of interest" description="Disordered" evidence="1">
    <location>
        <begin position="22"/>
        <end position="49"/>
    </location>
</feature>
<feature type="chain" id="PRO_5030092258" description="Lipoprotein" evidence="2">
    <location>
        <begin position="21"/>
        <end position="92"/>
    </location>
</feature>
<evidence type="ECO:0000256" key="1">
    <source>
        <dbReference type="SAM" id="MobiDB-lite"/>
    </source>
</evidence>
<evidence type="ECO:0000313" key="5">
    <source>
        <dbReference type="Proteomes" id="UP000509782"/>
    </source>
</evidence>
<evidence type="ECO:0000313" key="3">
    <source>
        <dbReference type="EMBL" id="QKQ46266.1"/>
    </source>
</evidence>